<organism evidence="1 2">
    <name type="scientific">Escherichia phage vB_EcoP_SU10</name>
    <dbReference type="NCBI Taxonomy" id="1519788"/>
    <lineage>
        <taxon>Viruses</taxon>
        <taxon>Duplodnaviria</taxon>
        <taxon>Heunggongvirae</taxon>
        <taxon>Uroviricota</taxon>
        <taxon>Caudoviricetes</taxon>
        <taxon>Mktvariviridae</taxon>
        <taxon>Gordonclarkvirinae</taxon>
        <taxon>Kuravirus</taxon>
        <taxon>Kuravirus CHD5UKE1</taxon>
        <taxon>Kuravirus SU10</taxon>
    </lineage>
</organism>
<dbReference type="RefSeq" id="YP_009152961.1">
    <property type="nucleotide sequence ID" value="NC_027395.1"/>
</dbReference>
<protein>
    <submittedName>
        <fullName evidence="1">Uncharacterized protein</fullName>
    </submittedName>
</protein>
<sequence>MKVSTKRMNRPERMDAVANGALKLEGFWIHAMSAIRNKQGNWTYAG</sequence>
<gene>
    <name evidence="1" type="ORF">SU10_0110</name>
</gene>
<reference evidence="1 2" key="1">
    <citation type="journal article" date="2014" name="PLoS ONE">
        <title>Genomic, Proteomic, Morphological, and Phylogenetic Analyses of vB_EcoP_SU10, a Podoviridae Phage with C3 Morphology.</title>
        <authorList>
            <person name="Mirzaei M.K."/>
            <person name="Eriksson H."/>
            <person name="Kasuga K."/>
            <person name="Haggard-Ljungquist E."/>
            <person name="Nilsson A.S."/>
        </authorList>
    </citation>
    <scope>NUCLEOTIDE SEQUENCE [LARGE SCALE GENOMIC DNA]</scope>
</reference>
<proteinExistence type="predicted"/>
<dbReference type="EMBL" id="KM044272">
    <property type="protein sequence ID" value="AIF71862.1"/>
    <property type="molecule type" value="Genomic_DNA"/>
</dbReference>
<dbReference type="GeneID" id="24725311"/>
<dbReference type="OrthoDB" id="26318at10239"/>
<dbReference type="KEGG" id="vg:24725311"/>
<keyword evidence="2" id="KW-1185">Reference proteome</keyword>
<evidence type="ECO:0000313" key="1">
    <source>
        <dbReference type="EMBL" id="AIF71862.1"/>
    </source>
</evidence>
<name>A0A0B4N204_9CAUD</name>
<evidence type="ECO:0000313" key="2">
    <source>
        <dbReference type="Proteomes" id="UP000031602"/>
    </source>
</evidence>
<accession>A0A0B4N204</accession>
<dbReference type="Proteomes" id="UP000031602">
    <property type="component" value="Segment"/>
</dbReference>